<reference evidence="2 3" key="1">
    <citation type="journal article" date="2024" name="G3 (Bethesda)">
        <title>Genome assembly of Hibiscus sabdariffa L. provides insights into metabolisms of medicinal natural products.</title>
        <authorList>
            <person name="Kim T."/>
        </authorList>
    </citation>
    <scope>NUCLEOTIDE SEQUENCE [LARGE SCALE GENOMIC DNA]</scope>
    <source>
        <strain evidence="2">TK-2024</strain>
        <tissue evidence="2">Old leaves</tissue>
    </source>
</reference>
<dbReference type="PANTHER" id="PTHR12725:SF117">
    <property type="entry name" value="HALOACID DEHALOGENASE-LIKE HYDROLASE"/>
    <property type="match status" value="1"/>
</dbReference>
<comment type="caution">
    <text evidence="2">The sequence shown here is derived from an EMBL/GenBank/DDBJ whole genome shotgun (WGS) entry which is preliminary data.</text>
</comment>
<feature type="compositionally biased region" description="Basic and acidic residues" evidence="1">
    <location>
        <begin position="1"/>
        <end position="23"/>
    </location>
</feature>
<dbReference type="Gene3D" id="3.40.50.1000">
    <property type="entry name" value="HAD superfamily/HAD-like"/>
    <property type="match status" value="1"/>
</dbReference>
<protein>
    <submittedName>
        <fullName evidence="2">Uncharacterized protein</fullName>
    </submittedName>
</protein>
<dbReference type="InterPro" id="IPR036412">
    <property type="entry name" value="HAD-like_sf"/>
</dbReference>
<evidence type="ECO:0000256" key="1">
    <source>
        <dbReference type="SAM" id="MobiDB-lite"/>
    </source>
</evidence>
<keyword evidence="3" id="KW-1185">Reference proteome</keyword>
<dbReference type="Proteomes" id="UP001396334">
    <property type="component" value="Unassembled WGS sequence"/>
</dbReference>
<sequence length="256" mass="28170">MMIDQESTKKQTSETGKSIHEEESQSESESATEETKSRSPDCLGRSQEEQWETVNDPFNQAGEVDVGQLPGPHSALPATLSAQDLDQGHNLAHCLTQIRLQNHYIFRNGDTAHAQQVLKRLGVEDCFENTIFFESLNPPLQPADLMSTDKSQILCKPSLEAFEAAIRLANIDVEKIILFDDSARNITSGKAIGLHTVIVGSSKPVADVDHALHTINNMKEAIPKIWEGEEEHIDQVIQPAAIGMVVLALISVQVEN</sequence>
<dbReference type="NCBIfam" id="TIGR01509">
    <property type="entry name" value="HAD-SF-IA-v3"/>
    <property type="match status" value="1"/>
</dbReference>
<dbReference type="Pfam" id="PF00702">
    <property type="entry name" value="Hydrolase"/>
    <property type="match status" value="1"/>
</dbReference>
<proteinExistence type="predicted"/>
<dbReference type="EMBL" id="JBBPBN010000019">
    <property type="protein sequence ID" value="KAK9018486.1"/>
    <property type="molecule type" value="Genomic_DNA"/>
</dbReference>
<evidence type="ECO:0000313" key="2">
    <source>
        <dbReference type="EMBL" id="KAK9018486.1"/>
    </source>
</evidence>
<accession>A0ABR2S0E5</accession>
<name>A0ABR2S0E5_9ROSI</name>
<evidence type="ECO:0000313" key="3">
    <source>
        <dbReference type="Proteomes" id="UP001396334"/>
    </source>
</evidence>
<dbReference type="PANTHER" id="PTHR12725">
    <property type="entry name" value="HALOACID DEHALOGENASE-LIKE HYDROLASE"/>
    <property type="match status" value="1"/>
</dbReference>
<feature type="region of interest" description="Disordered" evidence="1">
    <location>
        <begin position="1"/>
        <end position="49"/>
    </location>
</feature>
<dbReference type="InterPro" id="IPR023214">
    <property type="entry name" value="HAD_sf"/>
</dbReference>
<gene>
    <name evidence="2" type="ORF">V6N11_001460</name>
</gene>
<dbReference type="InterPro" id="IPR006439">
    <property type="entry name" value="HAD-SF_hydro_IA"/>
</dbReference>
<organism evidence="2 3">
    <name type="scientific">Hibiscus sabdariffa</name>
    <name type="common">roselle</name>
    <dbReference type="NCBI Taxonomy" id="183260"/>
    <lineage>
        <taxon>Eukaryota</taxon>
        <taxon>Viridiplantae</taxon>
        <taxon>Streptophyta</taxon>
        <taxon>Embryophyta</taxon>
        <taxon>Tracheophyta</taxon>
        <taxon>Spermatophyta</taxon>
        <taxon>Magnoliopsida</taxon>
        <taxon>eudicotyledons</taxon>
        <taxon>Gunneridae</taxon>
        <taxon>Pentapetalae</taxon>
        <taxon>rosids</taxon>
        <taxon>malvids</taxon>
        <taxon>Malvales</taxon>
        <taxon>Malvaceae</taxon>
        <taxon>Malvoideae</taxon>
        <taxon>Hibiscus</taxon>
    </lineage>
</organism>
<dbReference type="SUPFAM" id="SSF56784">
    <property type="entry name" value="HAD-like"/>
    <property type="match status" value="1"/>
</dbReference>